<feature type="domain" description="CCHC-type" evidence="4">
    <location>
        <begin position="254"/>
        <end position="269"/>
    </location>
</feature>
<feature type="compositionally biased region" description="Basic residues" evidence="3">
    <location>
        <begin position="222"/>
        <end position="235"/>
    </location>
</feature>
<feature type="region of interest" description="Disordered" evidence="3">
    <location>
        <begin position="714"/>
        <end position="757"/>
    </location>
</feature>
<keyword evidence="1" id="KW-0064">Aspartyl protease</keyword>
<reference evidence="6" key="1">
    <citation type="submission" date="2023-07" db="EMBL/GenBank/DDBJ databases">
        <title>A chromosome-level genome assembly of Lolium multiflorum.</title>
        <authorList>
            <person name="Chen Y."/>
            <person name="Copetti D."/>
            <person name="Kolliker R."/>
            <person name="Studer B."/>
        </authorList>
    </citation>
    <scope>NUCLEOTIDE SEQUENCE</scope>
    <source>
        <strain evidence="6">02402/16</strain>
        <tissue evidence="6">Leaf</tissue>
    </source>
</reference>
<feature type="non-terminal residue" evidence="6">
    <location>
        <position position="1998"/>
    </location>
</feature>
<evidence type="ECO:0000259" key="4">
    <source>
        <dbReference type="PROSITE" id="PS50158"/>
    </source>
</evidence>
<dbReference type="GO" id="GO:0015074">
    <property type="term" value="P:DNA integration"/>
    <property type="evidence" value="ECO:0007669"/>
    <property type="project" value="InterPro"/>
</dbReference>
<keyword evidence="2" id="KW-0479">Metal-binding</keyword>
<evidence type="ECO:0000313" key="7">
    <source>
        <dbReference type="Proteomes" id="UP001231189"/>
    </source>
</evidence>
<evidence type="ECO:0000259" key="5">
    <source>
        <dbReference type="PROSITE" id="PS50994"/>
    </source>
</evidence>
<dbReference type="InterPro" id="IPR057670">
    <property type="entry name" value="SH3_retrovirus"/>
</dbReference>
<gene>
    <name evidence="6" type="ORF">QYE76_028678</name>
</gene>
<accession>A0AAD8QMD7</accession>
<protein>
    <recommendedName>
        <fullName evidence="8">Polyprotein</fullName>
    </recommendedName>
</protein>
<dbReference type="InterPro" id="IPR025724">
    <property type="entry name" value="GAG-pre-integrase_dom"/>
</dbReference>
<feature type="region of interest" description="Disordered" evidence="3">
    <location>
        <begin position="1953"/>
        <end position="1998"/>
    </location>
</feature>
<dbReference type="EMBL" id="JAUUTY010000007">
    <property type="protein sequence ID" value="KAK1605005.1"/>
    <property type="molecule type" value="Genomic_DNA"/>
</dbReference>
<dbReference type="InterPro" id="IPR000477">
    <property type="entry name" value="RT_dom"/>
</dbReference>
<comment type="caution">
    <text evidence="6">The sequence shown here is derived from an EMBL/GenBank/DDBJ whole genome shotgun (WGS) entry which is preliminary data.</text>
</comment>
<dbReference type="Pfam" id="PF14223">
    <property type="entry name" value="Retrotran_gag_2"/>
    <property type="match status" value="1"/>
</dbReference>
<dbReference type="GO" id="GO:0008270">
    <property type="term" value="F:zinc ion binding"/>
    <property type="evidence" value="ECO:0007669"/>
    <property type="project" value="UniProtKB-KW"/>
</dbReference>
<proteinExistence type="predicted"/>
<dbReference type="PROSITE" id="PS50994">
    <property type="entry name" value="INTEGRASE"/>
    <property type="match status" value="1"/>
</dbReference>
<keyword evidence="1" id="KW-0378">Hydrolase</keyword>
<dbReference type="Pfam" id="PF00078">
    <property type="entry name" value="RVT_1"/>
    <property type="match status" value="1"/>
</dbReference>
<keyword evidence="7" id="KW-1185">Reference proteome</keyword>
<evidence type="ECO:0000256" key="1">
    <source>
        <dbReference type="ARBA" id="ARBA00022750"/>
    </source>
</evidence>
<dbReference type="InterPro" id="IPR013103">
    <property type="entry name" value="RVT_2"/>
</dbReference>
<keyword evidence="1" id="KW-0645">Protease</keyword>
<organism evidence="6 7">
    <name type="scientific">Lolium multiflorum</name>
    <name type="common">Italian ryegrass</name>
    <name type="synonym">Lolium perenne subsp. multiflorum</name>
    <dbReference type="NCBI Taxonomy" id="4521"/>
    <lineage>
        <taxon>Eukaryota</taxon>
        <taxon>Viridiplantae</taxon>
        <taxon>Streptophyta</taxon>
        <taxon>Embryophyta</taxon>
        <taxon>Tracheophyta</taxon>
        <taxon>Spermatophyta</taxon>
        <taxon>Magnoliopsida</taxon>
        <taxon>Liliopsida</taxon>
        <taxon>Poales</taxon>
        <taxon>Poaceae</taxon>
        <taxon>BOP clade</taxon>
        <taxon>Pooideae</taxon>
        <taxon>Poodae</taxon>
        <taxon>Poeae</taxon>
        <taxon>Poeae Chloroplast Group 2 (Poeae type)</taxon>
        <taxon>Loliodinae</taxon>
        <taxon>Loliinae</taxon>
        <taxon>Lolium</taxon>
    </lineage>
</organism>
<dbReference type="Gene3D" id="4.10.60.10">
    <property type="entry name" value="Zinc finger, CCHC-type"/>
    <property type="match status" value="1"/>
</dbReference>
<dbReference type="Proteomes" id="UP001231189">
    <property type="component" value="Unassembled WGS sequence"/>
</dbReference>
<dbReference type="PANTHER" id="PTHR19446">
    <property type="entry name" value="REVERSE TRANSCRIPTASES"/>
    <property type="match status" value="1"/>
</dbReference>
<dbReference type="Pfam" id="PF22936">
    <property type="entry name" value="Pol_BBD"/>
    <property type="match status" value="1"/>
</dbReference>
<evidence type="ECO:0000256" key="3">
    <source>
        <dbReference type="SAM" id="MobiDB-lite"/>
    </source>
</evidence>
<dbReference type="GO" id="GO:0004190">
    <property type="term" value="F:aspartic-type endopeptidase activity"/>
    <property type="evidence" value="ECO:0007669"/>
    <property type="project" value="UniProtKB-KW"/>
</dbReference>
<sequence length="1998" mass="227133">VMDLVHMASSINFNQFLEKEKLKSNGSNFTDWFRHVRIFLNGGNLQYVLDAPLGDPPAETETDEVKNVYMTRKTRYSQVQCAILCSLESDLQKRFEHHDPHELIKELKTIFETHAAVECYEASKHFFSCMMEEGSSISEHMLVMTGHAKKLSDLGIVIPNRLGINRVLQSLPPSYKNFVMNYNMQNMNKEFPELFGMLKAAEIEIKKEHQVLMVNKTTSFKKQGKSKGKNKKSGKKAATPPVKPKSGPKPDAECYYCKEKGHWKRNCSKYLADLKSGLIKKKKEGISDIHVIDVYLTSSRSSTWVFDTGSVAHICNSKQELKNKRQLLKDEVTMRVGNGSKVNVIAVGTLPLHLPSGLVLSLNNCYYVPALSMNIISGSCLMQDGYSFKSENNGCSIFMNNIFYGRAPQKNGLFLLDLDSSNTHIHNIDAKRIKLNDNSTYMWHCRLGHIGVKRMKKLHTDGLLESLDFESLDRCEACLMGKMTKTPFSGMMERATDLLEIIHTDVCGPMSVASRGGYRYVLTFTDDLSRYGYIYLMKHKSETFEKFKEFQSEVENQRNKKIKFLRSDRGGEYLSYEFGMHLKKCGILSQLTPPGTPQRNETAAFTLNRAPSKSVETTPYELWFNKKPKLSFLKVWGCEAYVKKLQPDKLEPKAEKCVFIGYPKETIGYTFYHRSEGKIFVAKNGTFLEKEFLTKEVTGRKVELDEIEESLLVDQSAVPENVPVPPTPATEEANDNDHETSNETATEPRRSTRDRATPDWYDPCLNVMIVDNNDEDPATYEEAMMSPDSNKWQEAMKSEMGSMYDNKVWTLVDLPDSRKAVENKWIFKRKTDADGNVTVYKARLVAKGFRQIQGVDYDETFSPVAKLKSVRILLAIAAFFDYEIWQMDVKTAFLNGDIEEELYMVQPKGFVDPKNADKVCKLQRSIYGLKQASRSWNRCFDKVIKDFGFIQCHGEACIYKKVSGSSVAFLILYVDDILLIGNDIELLSSVKGYLNNSFSMKDLGEASYILGIKIYRDRSRRLIGLSQSTYLDKILKKFRMDESKKGFLPMLPGKVLSKTQGPATAEERERMSQIPYASAVGSIMYAMLCTRPDIAHAVSLTSRYQSDPGMEHWTAVKNILKYLKRTKDMFLCYGGDQELVVTSYTDASWNTDSKSQSGYVFILNGAAVSWASSKQCTVAKSSTESEYIAASEASSEAVWMKRFIVELGVVPSALDPFVIYCDNMGAIANAQEPRSHKRLKHIKLRYHSIREYIEDGEGQKAKEVDDTGFKLWYTGTTSNKNGVGILVNKSLRDGVVDVKRQGDRMILVKLVVGDLVLNVISAYAPQVGHNESTKREFWEGLEDLVRRVPIGEKLFIGGDLNGHVGTSNTGFERVHGGFGYGIRNQEGEDVLSFALAYDMVVANTLFRKRESHLVTFSSGLHSSQIDFVLSRREDRRACIDCKVIPGESVVPQHKLVVADFRFRIRVQRGKRAKVARTKWWKLKGEASQAFRERVIKEGPWEEGGDANMVWTSMATCLRKVAVEEFGVTKGSRREAKDTWWWNDEVQKVIREKKDCFRCLYLDRSAANMEKYKVAKKAAKRAVSEARGRAYEDLYQRLNTKEGERDIYKMAKFRERKTRDVNEVKCIKDGDDQLLVKDEAIKRRWREYFDNLYNGEAESSTIELDDSFDDTSMCFVRRIQESEVKEALRRMKGGKAMGPDGIPIEAWRGLGDVAVVWLTKLFNLIFRSNKMPEEWRRSILVPIFKNKGDVQSCTNYRGIKLMSHTMKLWERVIEHRLRRLTSVTKNQFGFMPGRSTMEAIFLVRQLMERYREQKKDLHMVFIDLEKAYDKIPRNVMWWALEKHKVPIKYITLIKDILDLLAGVMEVAAAPCRGSLARPLAKVARAALSRRPLWRSPALPSRVVPAEAGAPPLPAPATPAEGRTCLPSPTPAVPVRGAVEAKGLAVGMEPVAAARAREREGWRGEGTAGDWRRRRRRGLEEEEAREGLVEEEAGEGLVEG</sequence>
<dbReference type="SMART" id="SM00343">
    <property type="entry name" value="ZnF_C2HC"/>
    <property type="match status" value="1"/>
</dbReference>
<dbReference type="CDD" id="cd09076">
    <property type="entry name" value="L1-EN"/>
    <property type="match status" value="1"/>
</dbReference>
<dbReference type="InterPro" id="IPR036397">
    <property type="entry name" value="RNaseH_sf"/>
</dbReference>
<feature type="domain" description="Integrase catalytic" evidence="5">
    <location>
        <begin position="483"/>
        <end position="600"/>
    </location>
</feature>
<evidence type="ECO:0008006" key="8">
    <source>
        <dbReference type="Google" id="ProtNLM"/>
    </source>
</evidence>
<dbReference type="CDD" id="cd09272">
    <property type="entry name" value="RNase_HI_RT_Ty1"/>
    <property type="match status" value="1"/>
</dbReference>
<dbReference type="Pfam" id="PF00665">
    <property type="entry name" value="rve"/>
    <property type="match status" value="1"/>
</dbReference>
<evidence type="ECO:0000256" key="2">
    <source>
        <dbReference type="PROSITE-ProRule" id="PRU00047"/>
    </source>
</evidence>
<dbReference type="SUPFAM" id="SSF53098">
    <property type="entry name" value="Ribonuclease H-like"/>
    <property type="match status" value="1"/>
</dbReference>
<dbReference type="Gene3D" id="3.30.420.10">
    <property type="entry name" value="Ribonuclease H-like superfamily/Ribonuclease H"/>
    <property type="match status" value="1"/>
</dbReference>
<keyword evidence="2" id="KW-0863">Zinc-finger</keyword>
<dbReference type="InterPro" id="IPR012337">
    <property type="entry name" value="RNaseH-like_sf"/>
</dbReference>
<evidence type="ECO:0000313" key="6">
    <source>
        <dbReference type="EMBL" id="KAK1605005.1"/>
    </source>
</evidence>
<dbReference type="InterPro" id="IPR043502">
    <property type="entry name" value="DNA/RNA_pol_sf"/>
</dbReference>
<dbReference type="CDD" id="cd01650">
    <property type="entry name" value="RT_nLTR_like"/>
    <property type="match status" value="1"/>
</dbReference>
<feature type="compositionally biased region" description="Basic and acidic residues" evidence="3">
    <location>
        <begin position="735"/>
        <end position="757"/>
    </location>
</feature>
<dbReference type="SUPFAM" id="SSF56672">
    <property type="entry name" value="DNA/RNA polymerases"/>
    <property type="match status" value="2"/>
</dbReference>
<dbReference type="InterPro" id="IPR001878">
    <property type="entry name" value="Znf_CCHC"/>
</dbReference>
<dbReference type="Pfam" id="PF13976">
    <property type="entry name" value="gag_pre-integrs"/>
    <property type="match status" value="1"/>
</dbReference>
<dbReference type="GO" id="GO:0003676">
    <property type="term" value="F:nucleic acid binding"/>
    <property type="evidence" value="ECO:0007669"/>
    <property type="project" value="InterPro"/>
</dbReference>
<name>A0AAD8QMD7_LOLMU</name>
<dbReference type="InterPro" id="IPR054722">
    <property type="entry name" value="PolX-like_BBD"/>
</dbReference>
<feature type="compositionally biased region" description="Acidic residues" evidence="3">
    <location>
        <begin position="1978"/>
        <end position="1992"/>
    </location>
</feature>
<dbReference type="InterPro" id="IPR036875">
    <property type="entry name" value="Znf_CCHC_sf"/>
</dbReference>
<dbReference type="InterPro" id="IPR036691">
    <property type="entry name" value="Endo/exonu/phosph_ase_sf"/>
</dbReference>
<dbReference type="InterPro" id="IPR001584">
    <property type="entry name" value="Integrase_cat-core"/>
</dbReference>
<dbReference type="Gene3D" id="3.60.10.10">
    <property type="entry name" value="Endonuclease/exonuclease/phosphatase"/>
    <property type="match status" value="1"/>
</dbReference>
<dbReference type="SUPFAM" id="SSF57756">
    <property type="entry name" value="Retrovirus zinc finger-like domains"/>
    <property type="match status" value="1"/>
</dbReference>
<dbReference type="Pfam" id="PF25597">
    <property type="entry name" value="SH3_retrovirus"/>
    <property type="match status" value="1"/>
</dbReference>
<keyword evidence="2" id="KW-0862">Zinc</keyword>
<feature type="region of interest" description="Disordered" evidence="3">
    <location>
        <begin position="216"/>
        <end position="250"/>
    </location>
</feature>
<dbReference type="PROSITE" id="PS50158">
    <property type="entry name" value="ZF_CCHC"/>
    <property type="match status" value="1"/>
</dbReference>
<dbReference type="Pfam" id="PF07727">
    <property type="entry name" value="RVT_2"/>
    <property type="match status" value="1"/>
</dbReference>
<dbReference type="SUPFAM" id="SSF56219">
    <property type="entry name" value="DNase I-like"/>
    <property type="match status" value="1"/>
</dbReference>